<feature type="compositionally biased region" description="Acidic residues" evidence="1">
    <location>
        <begin position="55"/>
        <end position="65"/>
    </location>
</feature>
<dbReference type="GeneID" id="55994285"/>
<evidence type="ECO:0000313" key="3">
    <source>
        <dbReference type="Proteomes" id="UP000509510"/>
    </source>
</evidence>
<proteinExistence type="predicted"/>
<name>A0A7H8R1Q5_TALRU</name>
<dbReference type="AlphaFoldDB" id="A0A7H8R1Q5"/>
<feature type="compositionally biased region" description="Basic and acidic residues" evidence="1">
    <location>
        <begin position="66"/>
        <end position="88"/>
    </location>
</feature>
<dbReference type="OrthoDB" id="4508503at2759"/>
<dbReference type="KEGG" id="trg:TRUGW13939_06792"/>
<dbReference type="EMBL" id="CP055900">
    <property type="protein sequence ID" value="QKX59655.1"/>
    <property type="molecule type" value="Genomic_DNA"/>
</dbReference>
<feature type="compositionally biased region" description="Basic and acidic residues" evidence="1">
    <location>
        <begin position="9"/>
        <end position="21"/>
    </location>
</feature>
<feature type="compositionally biased region" description="Polar residues" evidence="1">
    <location>
        <begin position="25"/>
        <end position="53"/>
    </location>
</feature>
<feature type="compositionally biased region" description="Polar residues" evidence="1">
    <location>
        <begin position="89"/>
        <end position="98"/>
    </location>
</feature>
<protein>
    <submittedName>
        <fullName evidence="2">Uncharacterized protein</fullName>
    </submittedName>
</protein>
<dbReference type="Proteomes" id="UP000509510">
    <property type="component" value="Chromosome III"/>
</dbReference>
<evidence type="ECO:0000313" key="2">
    <source>
        <dbReference type="EMBL" id="QKX59655.1"/>
    </source>
</evidence>
<organism evidence="2 3">
    <name type="scientific">Talaromyces rugulosus</name>
    <name type="common">Penicillium rugulosum</name>
    <dbReference type="NCBI Taxonomy" id="121627"/>
    <lineage>
        <taxon>Eukaryota</taxon>
        <taxon>Fungi</taxon>
        <taxon>Dikarya</taxon>
        <taxon>Ascomycota</taxon>
        <taxon>Pezizomycotina</taxon>
        <taxon>Eurotiomycetes</taxon>
        <taxon>Eurotiomycetidae</taxon>
        <taxon>Eurotiales</taxon>
        <taxon>Trichocomaceae</taxon>
        <taxon>Talaromyces</taxon>
        <taxon>Talaromyces sect. Islandici</taxon>
    </lineage>
</organism>
<accession>A0A7H8R1Q5</accession>
<dbReference type="RefSeq" id="XP_035345832.1">
    <property type="nucleotide sequence ID" value="XM_035489939.1"/>
</dbReference>
<keyword evidence="3" id="KW-1185">Reference proteome</keyword>
<evidence type="ECO:0000256" key="1">
    <source>
        <dbReference type="SAM" id="MobiDB-lite"/>
    </source>
</evidence>
<feature type="region of interest" description="Disordered" evidence="1">
    <location>
        <begin position="1"/>
        <end position="108"/>
    </location>
</feature>
<sequence>MSTTMRVTLADDHAEGRRSEDPDQLDQQGQPVVTANQVSKGKVITQSRATQTPWVEEEEEEEEEEKKEKKEEEKKEEKEEKKEEKRDTISINSLSIDSNEPDFFNDRSDGIEKTMEKTAIERTVDMDAIFDIERPPENKEEASNITMPPLSPIEQACLDFCIELLNQRITQQEYDSALVCAIAVLGVHKNSFRTPKNYPPILSRVIKVARFIVVKKAIELSNKPKEEDAAKLPSSIDHTDWDSTYGGSLLPSSPGRKGCL</sequence>
<reference evidence="3" key="1">
    <citation type="submission" date="2020-06" db="EMBL/GenBank/DDBJ databases">
        <title>A chromosome-scale genome assembly of Talaromyces rugulosus W13939.</title>
        <authorList>
            <person name="Wang B."/>
            <person name="Guo L."/>
            <person name="Ye K."/>
            <person name="Wang L."/>
        </authorList>
    </citation>
    <scope>NUCLEOTIDE SEQUENCE [LARGE SCALE GENOMIC DNA]</scope>
    <source>
        <strain evidence="3">W13939</strain>
    </source>
</reference>
<gene>
    <name evidence="2" type="ORF">TRUGW13939_06792</name>
</gene>